<dbReference type="GO" id="GO:0005524">
    <property type="term" value="F:ATP binding"/>
    <property type="evidence" value="ECO:0007669"/>
    <property type="project" value="InterPro"/>
</dbReference>
<feature type="region of interest" description="Disordered" evidence="1">
    <location>
        <begin position="383"/>
        <end position="438"/>
    </location>
</feature>
<dbReference type="Pfam" id="PF07714">
    <property type="entry name" value="PK_Tyr_Ser-Thr"/>
    <property type="match status" value="1"/>
</dbReference>
<dbReference type="InterPro" id="IPR011009">
    <property type="entry name" value="Kinase-like_dom_sf"/>
</dbReference>
<dbReference type="InterPro" id="IPR001245">
    <property type="entry name" value="Ser-Thr/Tyr_kinase_cat_dom"/>
</dbReference>
<protein>
    <submittedName>
        <fullName evidence="3">Kinase-like domain-containing protein</fullName>
    </submittedName>
</protein>
<dbReference type="PROSITE" id="PS50011">
    <property type="entry name" value="PROTEIN_KINASE_DOM"/>
    <property type="match status" value="1"/>
</dbReference>
<keyword evidence="3" id="KW-0418">Kinase</keyword>
<dbReference type="PANTHER" id="PTHR44329">
    <property type="entry name" value="SERINE/THREONINE-PROTEIN KINASE TNNI3K-RELATED"/>
    <property type="match status" value="1"/>
</dbReference>
<proteinExistence type="predicted"/>
<comment type="caution">
    <text evidence="3">The sequence shown here is derived from an EMBL/GenBank/DDBJ whole genome shotgun (WGS) entry which is preliminary data.</text>
</comment>
<feature type="compositionally biased region" description="Polar residues" evidence="1">
    <location>
        <begin position="395"/>
        <end position="405"/>
    </location>
</feature>
<feature type="region of interest" description="Disordered" evidence="1">
    <location>
        <begin position="1"/>
        <end position="22"/>
    </location>
</feature>
<keyword evidence="3" id="KW-0808">Transferase</keyword>
<keyword evidence="4" id="KW-1185">Reference proteome</keyword>
<evidence type="ECO:0000313" key="4">
    <source>
        <dbReference type="Proteomes" id="UP000736335"/>
    </source>
</evidence>
<dbReference type="Gene3D" id="1.10.510.10">
    <property type="entry name" value="Transferase(Phosphotransferase) domain 1"/>
    <property type="match status" value="1"/>
</dbReference>
<feature type="domain" description="Protein kinase" evidence="2">
    <location>
        <begin position="109"/>
        <end position="385"/>
    </location>
</feature>
<gene>
    <name evidence="3" type="ORF">BJ322DRAFT_1042327</name>
</gene>
<dbReference type="GO" id="GO:0004674">
    <property type="term" value="F:protein serine/threonine kinase activity"/>
    <property type="evidence" value="ECO:0007669"/>
    <property type="project" value="TreeGrafter"/>
</dbReference>
<reference evidence="3" key="1">
    <citation type="journal article" date="2020" name="Nat. Commun.">
        <title>Large-scale genome sequencing of mycorrhizal fungi provides insights into the early evolution of symbiotic traits.</title>
        <authorList>
            <person name="Miyauchi S."/>
            <person name="Kiss E."/>
            <person name="Kuo A."/>
            <person name="Drula E."/>
            <person name="Kohler A."/>
            <person name="Sanchez-Garcia M."/>
            <person name="Morin E."/>
            <person name="Andreopoulos B."/>
            <person name="Barry K.W."/>
            <person name="Bonito G."/>
            <person name="Buee M."/>
            <person name="Carver A."/>
            <person name="Chen C."/>
            <person name="Cichocki N."/>
            <person name="Clum A."/>
            <person name="Culley D."/>
            <person name="Crous P.W."/>
            <person name="Fauchery L."/>
            <person name="Girlanda M."/>
            <person name="Hayes R.D."/>
            <person name="Keri Z."/>
            <person name="LaButti K."/>
            <person name="Lipzen A."/>
            <person name="Lombard V."/>
            <person name="Magnuson J."/>
            <person name="Maillard F."/>
            <person name="Murat C."/>
            <person name="Nolan M."/>
            <person name="Ohm R.A."/>
            <person name="Pangilinan J."/>
            <person name="Pereira M.F."/>
            <person name="Perotto S."/>
            <person name="Peter M."/>
            <person name="Pfister S."/>
            <person name="Riley R."/>
            <person name="Sitrit Y."/>
            <person name="Stielow J.B."/>
            <person name="Szollosi G."/>
            <person name="Zifcakova L."/>
            <person name="Stursova M."/>
            <person name="Spatafora J.W."/>
            <person name="Tedersoo L."/>
            <person name="Vaario L.M."/>
            <person name="Yamada A."/>
            <person name="Yan M."/>
            <person name="Wang P."/>
            <person name="Xu J."/>
            <person name="Bruns T."/>
            <person name="Baldrian P."/>
            <person name="Vilgalys R."/>
            <person name="Dunand C."/>
            <person name="Henrissat B."/>
            <person name="Grigoriev I.V."/>
            <person name="Hibbett D."/>
            <person name="Nagy L.G."/>
            <person name="Martin F.M."/>
        </authorList>
    </citation>
    <scope>NUCLEOTIDE SEQUENCE</scope>
    <source>
        <strain evidence="3">UH-Tt-Lm1</strain>
    </source>
</reference>
<dbReference type="OrthoDB" id="5966500at2759"/>
<dbReference type="SUPFAM" id="SSF56112">
    <property type="entry name" value="Protein kinase-like (PK-like)"/>
    <property type="match status" value="1"/>
</dbReference>
<dbReference type="InterPro" id="IPR051681">
    <property type="entry name" value="Ser/Thr_Kinases-Pseudokinases"/>
</dbReference>
<dbReference type="Proteomes" id="UP000736335">
    <property type="component" value="Unassembled WGS sequence"/>
</dbReference>
<evidence type="ECO:0000313" key="3">
    <source>
        <dbReference type="EMBL" id="KAF9789469.1"/>
    </source>
</evidence>
<dbReference type="AlphaFoldDB" id="A0A9P6HL42"/>
<evidence type="ECO:0000259" key="2">
    <source>
        <dbReference type="PROSITE" id="PS50011"/>
    </source>
</evidence>
<reference evidence="3" key="2">
    <citation type="submission" date="2020-11" db="EMBL/GenBank/DDBJ databases">
        <authorList>
            <consortium name="DOE Joint Genome Institute"/>
            <person name="Kuo A."/>
            <person name="Miyauchi S."/>
            <person name="Kiss E."/>
            <person name="Drula E."/>
            <person name="Kohler A."/>
            <person name="Sanchez-Garcia M."/>
            <person name="Andreopoulos B."/>
            <person name="Barry K.W."/>
            <person name="Bonito G."/>
            <person name="Buee M."/>
            <person name="Carver A."/>
            <person name="Chen C."/>
            <person name="Cichocki N."/>
            <person name="Clum A."/>
            <person name="Culley D."/>
            <person name="Crous P.W."/>
            <person name="Fauchery L."/>
            <person name="Girlanda M."/>
            <person name="Hayes R."/>
            <person name="Keri Z."/>
            <person name="Labutti K."/>
            <person name="Lipzen A."/>
            <person name="Lombard V."/>
            <person name="Magnuson J."/>
            <person name="Maillard F."/>
            <person name="Morin E."/>
            <person name="Murat C."/>
            <person name="Nolan M."/>
            <person name="Ohm R."/>
            <person name="Pangilinan J."/>
            <person name="Pereira M."/>
            <person name="Perotto S."/>
            <person name="Peter M."/>
            <person name="Riley R."/>
            <person name="Sitrit Y."/>
            <person name="Stielow B."/>
            <person name="Szollosi G."/>
            <person name="Zifcakova L."/>
            <person name="Stursova M."/>
            <person name="Spatafora J.W."/>
            <person name="Tedersoo L."/>
            <person name="Vaario L.-M."/>
            <person name="Yamada A."/>
            <person name="Yan M."/>
            <person name="Wang P."/>
            <person name="Xu J."/>
            <person name="Bruns T."/>
            <person name="Baldrian P."/>
            <person name="Vilgalys R."/>
            <person name="Henrissat B."/>
            <person name="Grigoriev I.V."/>
            <person name="Hibbett D."/>
            <person name="Nagy L.G."/>
            <person name="Martin F.M."/>
        </authorList>
    </citation>
    <scope>NUCLEOTIDE SEQUENCE</scope>
    <source>
        <strain evidence="3">UH-Tt-Lm1</strain>
    </source>
</reference>
<sequence length="462" mass="50813">MAEKLEAQGRTPKSEPEARAKDFSQVVSRALVEIEPSEERRTFLLAKITEAQSDNKLSKLTEAGALVEALDKLVQNIRVKAARERCLHILSKVCQEKVILPESYKISDISSREKRKTGGTAEIWAGKLGQRDVCIKVFRQQDTPKQQIFKGMVYYHAVRWKHLSHENVLPFLGVSEAVSPFGLVSPWMPKSNILEYIEDNQDAERLPLLADAACGLKYLHSEDIVHGGINPRNILITGEGKACIGDFGIAGMITDPVITRQASATAVRRGIARYMAPEQVSPKKVGMPNSDAVKASDVYSFAMTAYRVLTGIEPYAGTTGEGQLGIAIVGNKRPPRPGNAVAVSRWLPDTIWEMLESCWVQQPQSRYSVEKVYQVLQDSIGHSSISKHERPAKSDPQQTQMTRGTDNPKPLVARKIDARNSPVVAESDPPKSPVVTPPAKGGFFGSIRRLVCGCCSSSSIEQ</sequence>
<organism evidence="3 4">
    <name type="scientific">Thelephora terrestris</name>
    <dbReference type="NCBI Taxonomy" id="56493"/>
    <lineage>
        <taxon>Eukaryota</taxon>
        <taxon>Fungi</taxon>
        <taxon>Dikarya</taxon>
        <taxon>Basidiomycota</taxon>
        <taxon>Agaricomycotina</taxon>
        <taxon>Agaricomycetes</taxon>
        <taxon>Thelephorales</taxon>
        <taxon>Thelephoraceae</taxon>
        <taxon>Thelephora</taxon>
    </lineage>
</organism>
<name>A0A9P6HL42_9AGAM</name>
<dbReference type="InterPro" id="IPR000719">
    <property type="entry name" value="Prot_kinase_dom"/>
</dbReference>
<dbReference type="EMBL" id="WIUZ02000003">
    <property type="protein sequence ID" value="KAF9789469.1"/>
    <property type="molecule type" value="Genomic_DNA"/>
</dbReference>
<evidence type="ECO:0000256" key="1">
    <source>
        <dbReference type="SAM" id="MobiDB-lite"/>
    </source>
</evidence>
<accession>A0A9P6HL42</accession>